<name>A0ACA9P204_9GLOM</name>
<evidence type="ECO:0000313" key="2">
    <source>
        <dbReference type="Proteomes" id="UP000789366"/>
    </source>
</evidence>
<feature type="non-terminal residue" evidence="1">
    <location>
        <position position="1"/>
    </location>
</feature>
<keyword evidence="2" id="KW-1185">Reference proteome</keyword>
<dbReference type="EMBL" id="CAJVPW010018347">
    <property type="protein sequence ID" value="CAG8681293.1"/>
    <property type="molecule type" value="Genomic_DNA"/>
</dbReference>
<comment type="caution">
    <text evidence="1">The sequence shown here is derived from an EMBL/GenBank/DDBJ whole genome shotgun (WGS) entry which is preliminary data.</text>
</comment>
<gene>
    <name evidence="1" type="ORF">SPELUC_LOCUS10171</name>
</gene>
<reference evidence="1" key="1">
    <citation type="submission" date="2021-06" db="EMBL/GenBank/DDBJ databases">
        <authorList>
            <person name="Kallberg Y."/>
            <person name="Tangrot J."/>
            <person name="Rosling A."/>
        </authorList>
    </citation>
    <scope>NUCLEOTIDE SEQUENCE</scope>
    <source>
        <strain evidence="1">28 12/20/2015</strain>
    </source>
</reference>
<proteinExistence type="predicted"/>
<organism evidence="1 2">
    <name type="scientific">Cetraspora pellucida</name>
    <dbReference type="NCBI Taxonomy" id="1433469"/>
    <lineage>
        <taxon>Eukaryota</taxon>
        <taxon>Fungi</taxon>
        <taxon>Fungi incertae sedis</taxon>
        <taxon>Mucoromycota</taxon>
        <taxon>Glomeromycotina</taxon>
        <taxon>Glomeromycetes</taxon>
        <taxon>Diversisporales</taxon>
        <taxon>Gigasporaceae</taxon>
        <taxon>Cetraspora</taxon>
    </lineage>
</organism>
<dbReference type="Proteomes" id="UP000789366">
    <property type="component" value="Unassembled WGS sequence"/>
</dbReference>
<protein>
    <submittedName>
        <fullName evidence="1">6640_t:CDS:1</fullName>
    </submittedName>
</protein>
<evidence type="ECO:0000313" key="1">
    <source>
        <dbReference type="EMBL" id="CAG8681293.1"/>
    </source>
</evidence>
<sequence>IVLQIKSQAMKICAQISYEHMKVQHIHQILLLEPLLHCVSIFVLNKICNEWVKASSATPDSPLDPCTGTFKSTMGLPCSHIISERLAKFLEPTPPVNNDYTDFQPLLQSLAQAYQFWPPHQQATI</sequence>
<accession>A0ACA9P204</accession>